<keyword evidence="10" id="KW-1185">Reference proteome</keyword>
<keyword evidence="5" id="KW-0964">Secreted</keyword>
<reference evidence="9" key="1">
    <citation type="submission" date="2020-09" db="EMBL/GenBank/DDBJ databases">
        <title>Genome-Enabled Discovery of Anthraquinone Biosynthesis in Senna tora.</title>
        <authorList>
            <person name="Kang S.-H."/>
            <person name="Pandey R.P."/>
            <person name="Lee C.-M."/>
            <person name="Sim J.-S."/>
            <person name="Jeong J.-T."/>
            <person name="Choi B.-S."/>
            <person name="Jung M."/>
            <person name="Ginzburg D."/>
            <person name="Zhao K."/>
            <person name="Won S.Y."/>
            <person name="Oh T.-J."/>
            <person name="Yu Y."/>
            <person name="Kim N.-H."/>
            <person name="Lee O.R."/>
            <person name="Lee T.-H."/>
            <person name="Bashyal P."/>
            <person name="Kim T.-S."/>
            <person name="Lee W.-H."/>
            <person name="Kawkins C."/>
            <person name="Kim C.-K."/>
            <person name="Kim J.S."/>
            <person name="Ahn B.O."/>
            <person name="Rhee S.Y."/>
            <person name="Sohng J.K."/>
        </authorList>
    </citation>
    <scope>NUCLEOTIDE SEQUENCE</scope>
    <source>
        <tissue evidence="9">Leaf</tissue>
    </source>
</reference>
<dbReference type="GO" id="GO:0000272">
    <property type="term" value="P:polysaccharide catabolic process"/>
    <property type="evidence" value="ECO:0007669"/>
    <property type="project" value="InterPro"/>
</dbReference>
<evidence type="ECO:0000313" key="10">
    <source>
        <dbReference type="Proteomes" id="UP000634136"/>
    </source>
</evidence>
<proteinExistence type="inferred from homology"/>
<dbReference type="PANTHER" id="PTHR31451">
    <property type="match status" value="1"/>
</dbReference>
<evidence type="ECO:0000256" key="4">
    <source>
        <dbReference type="ARBA" id="ARBA00012706"/>
    </source>
</evidence>
<dbReference type="EC" id="3.2.1.78" evidence="4"/>
<evidence type="ECO:0000313" key="9">
    <source>
        <dbReference type="EMBL" id="KAF7824942.1"/>
    </source>
</evidence>
<evidence type="ECO:0000256" key="2">
    <source>
        <dbReference type="ARBA" id="ARBA00004613"/>
    </source>
</evidence>
<accession>A0A834TNU0</accession>
<evidence type="ECO:0000256" key="3">
    <source>
        <dbReference type="ARBA" id="ARBA00005641"/>
    </source>
</evidence>
<evidence type="ECO:0000256" key="1">
    <source>
        <dbReference type="ARBA" id="ARBA00001678"/>
    </source>
</evidence>
<feature type="domain" description="Glycoside hydrolase family 5" evidence="8">
    <location>
        <begin position="456"/>
        <end position="554"/>
    </location>
</feature>
<dbReference type="FunFam" id="3.20.20.80:FF:000012">
    <property type="entry name" value="Mannan endo-1,4-beta-mannosidase 6"/>
    <property type="match status" value="1"/>
</dbReference>
<dbReference type="GO" id="GO:0016985">
    <property type="term" value="F:mannan endo-1,4-beta-mannosidase activity"/>
    <property type="evidence" value="ECO:0007669"/>
    <property type="project" value="UniProtKB-EC"/>
</dbReference>
<evidence type="ECO:0000256" key="6">
    <source>
        <dbReference type="ARBA" id="ARBA00022801"/>
    </source>
</evidence>
<comment type="catalytic activity">
    <reaction evidence="1">
        <text>Random hydrolysis of (1-&gt;4)-beta-D-mannosidic linkages in mannans, galactomannans and glucomannans.</text>
        <dbReference type="EC" id="3.2.1.78"/>
    </reaction>
</comment>
<dbReference type="SUPFAM" id="SSF51445">
    <property type="entry name" value="(Trans)glycosidases"/>
    <property type="match status" value="2"/>
</dbReference>
<organism evidence="9 10">
    <name type="scientific">Senna tora</name>
    <dbReference type="NCBI Taxonomy" id="362788"/>
    <lineage>
        <taxon>Eukaryota</taxon>
        <taxon>Viridiplantae</taxon>
        <taxon>Streptophyta</taxon>
        <taxon>Embryophyta</taxon>
        <taxon>Tracheophyta</taxon>
        <taxon>Spermatophyta</taxon>
        <taxon>Magnoliopsida</taxon>
        <taxon>eudicotyledons</taxon>
        <taxon>Gunneridae</taxon>
        <taxon>Pentapetalae</taxon>
        <taxon>rosids</taxon>
        <taxon>fabids</taxon>
        <taxon>Fabales</taxon>
        <taxon>Fabaceae</taxon>
        <taxon>Caesalpinioideae</taxon>
        <taxon>Cassia clade</taxon>
        <taxon>Senna</taxon>
    </lineage>
</organism>
<dbReference type="Pfam" id="PF26410">
    <property type="entry name" value="GH5_mannosidase"/>
    <property type="match status" value="2"/>
</dbReference>
<keyword evidence="7" id="KW-0326">Glycosidase</keyword>
<comment type="caution">
    <text evidence="9">The sequence shown here is derived from an EMBL/GenBank/DDBJ whole genome shotgun (WGS) entry which is preliminary data.</text>
</comment>
<dbReference type="InterPro" id="IPR001547">
    <property type="entry name" value="Glyco_hydro_5"/>
</dbReference>
<dbReference type="Proteomes" id="UP000634136">
    <property type="component" value="Unassembled WGS sequence"/>
</dbReference>
<evidence type="ECO:0000256" key="7">
    <source>
        <dbReference type="ARBA" id="ARBA00023295"/>
    </source>
</evidence>
<dbReference type="OrthoDB" id="406631at2759"/>
<dbReference type="Gene3D" id="3.20.20.80">
    <property type="entry name" value="Glycosidases"/>
    <property type="match status" value="2"/>
</dbReference>
<comment type="similarity">
    <text evidence="3">Belongs to the glycosyl hydrolase 5 (cellulase A) family.</text>
</comment>
<evidence type="ECO:0000256" key="5">
    <source>
        <dbReference type="ARBA" id="ARBA00022525"/>
    </source>
</evidence>
<dbReference type="InterPro" id="IPR045053">
    <property type="entry name" value="MAN-like"/>
</dbReference>
<comment type="subcellular location">
    <subcellularLocation>
        <location evidence="2">Secreted</location>
    </subcellularLocation>
</comment>
<gene>
    <name evidence="9" type="ORF">G2W53_023086</name>
</gene>
<keyword evidence="6" id="KW-0378">Hydrolase</keyword>
<evidence type="ECO:0000259" key="8">
    <source>
        <dbReference type="Pfam" id="PF26410"/>
    </source>
</evidence>
<feature type="domain" description="Glycoside hydrolase family 5" evidence="8">
    <location>
        <begin position="43"/>
        <end position="375"/>
    </location>
</feature>
<name>A0A834TNU0_9FABA</name>
<dbReference type="EMBL" id="JAAIUW010000007">
    <property type="protein sequence ID" value="KAF7824942.1"/>
    <property type="molecule type" value="Genomic_DNA"/>
</dbReference>
<dbReference type="AlphaFoldDB" id="A0A834TNU0"/>
<dbReference type="GO" id="GO:0005576">
    <property type="term" value="C:extracellular region"/>
    <property type="evidence" value="ECO:0007669"/>
    <property type="project" value="UniProtKB-SubCell"/>
</dbReference>
<sequence length="572" mass="64724">MTSIIRSYLPSSVVSSLLGVVIFVTLICEARVLTMITSSPPGSFVQTRGTEFEFNGSSFLFNGFNSYWMMNVAVDPTQRYKVSNVFHEASAAGLTVGRTWAFSDGGDQALQVSPGVYNENVFQALDFVVAEAEKYGIKLILSLVNNYNDFGGRAQYVEWAKNASVAVSNDDDFYTNPVIKDYYKNHVRSVLTRMNTITRTAYQDEATIMAWELINEPRCQVDYSGKTLTAWVEEMSAYVKSIDNNHLLEVGMEGFYGDSIPDRKQYNPGFQVGTDFITSNLIKDIDFATIHAYPDNWLGDESEEVQEGFMQKWMTSHWEDSERTLKKPLVLSEFGKSKKDKRYSINARDSYMNFVYSSMNNLAENGTFSGAMVWQLLDEGMDSYDDGPPTTMLVRSPPRHNAAGWPIDLHLSFTVLSVSSQYHRSVVTVPSVPHRSVHVTLYTIRLYCAPPKTLYIYLALDFVVAEARKYEVKLILSLVNNYKDFGGRPQYVEWAQNASVAVTNDDDFYTNPIIKGYYRNHVMKVLTRVNTITGIAYKDDPTIFAWELINEPRCNIDYSGNTINVSTIISTN</sequence>
<dbReference type="InterPro" id="IPR017853">
    <property type="entry name" value="GH"/>
</dbReference>
<protein>
    <recommendedName>
        <fullName evidence="4">mannan endo-1,4-beta-mannosidase</fullName>
        <ecNumber evidence="4">3.2.1.78</ecNumber>
    </recommendedName>
</protein>
<dbReference type="PANTHER" id="PTHR31451:SF53">
    <property type="entry name" value="MANNAN ENDO-1,4-BETA-MANNOSIDASE"/>
    <property type="match status" value="1"/>
</dbReference>